<dbReference type="Pfam" id="PF00439">
    <property type="entry name" value="Bromodomain"/>
    <property type="match status" value="2"/>
</dbReference>
<evidence type="ECO:0000256" key="2">
    <source>
        <dbReference type="PROSITE-ProRule" id="PRU00035"/>
    </source>
</evidence>
<feature type="compositionally biased region" description="Acidic residues" evidence="3">
    <location>
        <begin position="220"/>
        <end position="230"/>
    </location>
</feature>
<feature type="compositionally biased region" description="Polar residues" evidence="3">
    <location>
        <begin position="1266"/>
        <end position="1276"/>
    </location>
</feature>
<dbReference type="OrthoDB" id="10265743at2759"/>
<feature type="compositionally biased region" description="Basic residues" evidence="3">
    <location>
        <begin position="78"/>
        <end position="91"/>
    </location>
</feature>
<feature type="compositionally biased region" description="Basic residues" evidence="3">
    <location>
        <begin position="1148"/>
        <end position="1160"/>
    </location>
</feature>
<name>A0A8K0KAB8_LADFU</name>
<feature type="region of interest" description="Disordered" evidence="3">
    <location>
        <begin position="1013"/>
        <end position="1327"/>
    </location>
</feature>
<dbReference type="GO" id="GO:0005634">
    <property type="term" value="C:nucleus"/>
    <property type="evidence" value="ECO:0007669"/>
    <property type="project" value="TreeGrafter"/>
</dbReference>
<dbReference type="InterPro" id="IPR036427">
    <property type="entry name" value="Bromodomain-like_sf"/>
</dbReference>
<proteinExistence type="predicted"/>
<evidence type="ECO:0000259" key="4">
    <source>
        <dbReference type="PROSITE" id="PS50014"/>
    </source>
</evidence>
<sequence>MELESYYRELTRSPEVPPESQPEEIFLGRRHRLRSQQARRRNYRTRATRGLDMGERLFEEVVIDDASSGSSPPESSRRRSGGARGGGRRTGRGTTAGTSGVASGGEQAVGHTSPESSSVVGEDDPFHLSSSSEDSDSDIDSDSSDGKGGKDCSSEYSDWTAEAGINLEPPKRSKRKPSVATARRSRKIMMIAAGGNGRKKRKKQNGKAQTKKNVSTGFKDDDDDEDEEIDVMSNSGSDYEDTIPKSKRLPKKETIRSRITALKGSNGGNDTYLSEVPEPFRPPEWLSEVIPRKAPYYPQMGDEVVYFKQGHSLYLDAVRSKKVYEIGPKSEPWAYCQIREQELVKVVGIKYEIRPPRLCCLKLSLVDPENGALTGDSFTVKYHDMPDVLDFLVLRQTYDTAVARCWKPGDRFRCMIDDCWWSGEIESQSPIEESVFLCFRVRWDNGEYERMSPWDLEPISESRMPAEIGGAVPVLPEELASMLYKPSMGEWGDVETGSSQDDDDEVDRSEDQREAECNRILEGLTQVMALSVAEPFVAPVDLNRYPTYAMVVEYPIDLSTIKARLENRFYRRVTSIQFDVRYIATNAEKFNESGSQIVKQARIVTELCLRIIKEHNLTDVSSEYRFLVDNYCSSESDSCAGPSRKRTTSHDGGPGSSASSSARRSRFSPMSSSSRWRYFSRTVGEEFASDSDEASNLQSRLPNTVISERPRRTAAIKAGRYRECIGNKSEESLPGVSGLRRSCRGSSIGTQESSSSQTALLGTWCWKRRCRELLDSLWQCEDSEPFRQPVNGDEHPDYYDVVETPMDLQTVKDNLLADAYSSPQDFRKDMRLIFINSKNYNTNKRSRIYSMTIRLSALFEEQMGCVLNEWQLAQRRGFTDQVISSRTRKIEVQNNEICDSNGTKSGSRKGLVKRKGSAAAAARRNEANQSHLNLGEGSNSREDSCINGETAGMESVESTSQDACQSMSSEGNFSPMHGGIASLVSAAEMAGNHVSNGHISILRPSINGLRSESVTVDSKDGGESDNEEDSMNDDDVKQTGRRKNHIHTTSEESSTEGSGSETNGSVNRLRAQVANSRKPLDEELEEDDLASHSSKSKATLVEELEEDDFPSHTSSSDDDEEEESVNGRQEDEVSDDSDHEEDQEMGQNKRRTSSRKRKLRISSEDDDDDDEDYDGTKSSMSSRRKKSCIASVNRSLRPASAKGTPSVTRSRISTRNRGKQRVYYRDMTMEGEEDSEGEDEDYLHGESTKGKRTTERQAKVRKSTKNDSNSNETSGRSMRPTRGKRKNYFDGDEDESELNGGSDDGTNNDSEDGVQPISISSRGRVRKLTARARALSRTLLRD</sequence>
<feature type="domain" description="Bromo" evidence="4">
    <location>
        <begin position="778"/>
        <end position="848"/>
    </location>
</feature>
<dbReference type="GO" id="GO:0007010">
    <property type="term" value="P:cytoskeleton organization"/>
    <property type="evidence" value="ECO:0007669"/>
    <property type="project" value="TreeGrafter"/>
</dbReference>
<dbReference type="PANTHER" id="PTHR16266">
    <property type="entry name" value="WD REPEAT DOMAIN 9"/>
    <property type="match status" value="1"/>
</dbReference>
<dbReference type="InterPro" id="IPR057451">
    <property type="entry name" value="BRWD/PHIP_AD"/>
</dbReference>
<feature type="domain" description="Bromo" evidence="4">
    <location>
        <begin position="528"/>
        <end position="598"/>
    </location>
</feature>
<feature type="compositionally biased region" description="Acidic residues" evidence="3">
    <location>
        <begin position="1023"/>
        <end position="1033"/>
    </location>
</feature>
<dbReference type="PROSITE" id="PS00633">
    <property type="entry name" value="BROMODOMAIN_1"/>
    <property type="match status" value="1"/>
</dbReference>
<feature type="region of interest" description="Disordered" evidence="3">
    <location>
        <begin position="897"/>
        <end position="971"/>
    </location>
</feature>
<evidence type="ECO:0000256" key="1">
    <source>
        <dbReference type="ARBA" id="ARBA00023117"/>
    </source>
</evidence>
<dbReference type="Gene3D" id="1.20.920.10">
    <property type="entry name" value="Bromodomain-like"/>
    <property type="match status" value="2"/>
</dbReference>
<evidence type="ECO:0000313" key="6">
    <source>
        <dbReference type="Proteomes" id="UP000792457"/>
    </source>
</evidence>
<dbReference type="InterPro" id="IPR001487">
    <property type="entry name" value="Bromodomain"/>
</dbReference>
<feature type="compositionally biased region" description="Basic and acidic residues" evidence="3">
    <location>
        <begin position="1"/>
        <end position="12"/>
    </location>
</feature>
<dbReference type="PROSITE" id="PS50014">
    <property type="entry name" value="BROMODOMAIN_2"/>
    <property type="match status" value="2"/>
</dbReference>
<feature type="compositionally biased region" description="Acidic residues" evidence="3">
    <location>
        <begin position="1229"/>
        <end position="1241"/>
    </location>
</feature>
<reference evidence="5" key="1">
    <citation type="submission" date="2013-04" db="EMBL/GenBank/DDBJ databases">
        <authorList>
            <person name="Qu J."/>
            <person name="Murali S.C."/>
            <person name="Bandaranaike D."/>
            <person name="Bellair M."/>
            <person name="Blankenburg K."/>
            <person name="Chao H."/>
            <person name="Dinh H."/>
            <person name="Doddapaneni H."/>
            <person name="Downs B."/>
            <person name="Dugan-Rocha S."/>
            <person name="Elkadiri S."/>
            <person name="Gnanaolivu R.D."/>
            <person name="Hernandez B."/>
            <person name="Javaid M."/>
            <person name="Jayaseelan J.C."/>
            <person name="Lee S."/>
            <person name="Li M."/>
            <person name="Ming W."/>
            <person name="Munidasa M."/>
            <person name="Muniz J."/>
            <person name="Nguyen L."/>
            <person name="Ongeri F."/>
            <person name="Osuji N."/>
            <person name="Pu L.-L."/>
            <person name="Puazo M."/>
            <person name="Qu C."/>
            <person name="Quiroz J."/>
            <person name="Raj R."/>
            <person name="Weissenberger G."/>
            <person name="Xin Y."/>
            <person name="Zou X."/>
            <person name="Han Y."/>
            <person name="Richards S."/>
            <person name="Worley K."/>
            <person name="Muzny D."/>
            <person name="Gibbs R."/>
        </authorList>
    </citation>
    <scope>NUCLEOTIDE SEQUENCE</scope>
    <source>
        <strain evidence="5">Sampled in the wild</strain>
    </source>
</reference>
<dbReference type="FunFam" id="1.20.920.10:FF:000066">
    <property type="entry name" value="Transcription initiation factor TFIID subunit 1"/>
    <property type="match status" value="1"/>
</dbReference>
<feature type="compositionally biased region" description="Polar residues" evidence="3">
    <location>
        <begin position="956"/>
        <end position="971"/>
    </location>
</feature>
<dbReference type="CDD" id="cd05529">
    <property type="entry name" value="Bromo_WDR9_I_like"/>
    <property type="match status" value="1"/>
</dbReference>
<dbReference type="PRINTS" id="PR00503">
    <property type="entry name" value="BROMODOMAIN"/>
</dbReference>
<feature type="compositionally biased region" description="Basic and acidic residues" evidence="3">
    <location>
        <begin position="1242"/>
        <end position="1258"/>
    </location>
</feature>
<evidence type="ECO:0000256" key="3">
    <source>
        <dbReference type="SAM" id="MobiDB-lite"/>
    </source>
</evidence>
<feature type="compositionally biased region" description="Low complexity" evidence="3">
    <location>
        <begin position="656"/>
        <end position="668"/>
    </location>
</feature>
<feature type="compositionally biased region" description="Basic residues" evidence="3">
    <location>
        <begin position="172"/>
        <end position="187"/>
    </location>
</feature>
<dbReference type="GO" id="GO:0008360">
    <property type="term" value="P:regulation of cell shape"/>
    <property type="evidence" value="ECO:0007669"/>
    <property type="project" value="TreeGrafter"/>
</dbReference>
<feature type="compositionally biased region" description="Polar residues" evidence="3">
    <location>
        <begin position="929"/>
        <end position="938"/>
    </location>
</feature>
<feature type="region of interest" description="Disordered" evidence="3">
    <location>
        <begin position="1"/>
        <end position="250"/>
    </location>
</feature>
<organism evidence="5 6">
    <name type="scientific">Ladona fulva</name>
    <name type="common">Scarce chaser dragonfly</name>
    <name type="synonym">Libellula fulva</name>
    <dbReference type="NCBI Taxonomy" id="123851"/>
    <lineage>
        <taxon>Eukaryota</taxon>
        <taxon>Metazoa</taxon>
        <taxon>Ecdysozoa</taxon>
        <taxon>Arthropoda</taxon>
        <taxon>Hexapoda</taxon>
        <taxon>Insecta</taxon>
        <taxon>Pterygota</taxon>
        <taxon>Palaeoptera</taxon>
        <taxon>Odonata</taxon>
        <taxon>Epiprocta</taxon>
        <taxon>Anisoptera</taxon>
        <taxon>Libelluloidea</taxon>
        <taxon>Libellulidae</taxon>
        <taxon>Ladona</taxon>
    </lineage>
</organism>
<dbReference type="Proteomes" id="UP000792457">
    <property type="component" value="Unassembled WGS sequence"/>
</dbReference>
<feature type="compositionally biased region" description="Acidic residues" evidence="3">
    <location>
        <begin position="133"/>
        <end position="143"/>
    </location>
</feature>
<dbReference type="SMART" id="SM00297">
    <property type="entry name" value="BROMO"/>
    <property type="match status" value="2"/>
</dbReference>
<evidence type="ECO:0000313" key="5">
    <source>
        <dbReference type="EMBL" id="KAG8230489.1"/>
    </source>
</evidence>
<keyword evidence="6" id="KW-1185">Reference proteome</keyword>
<feature type="compositionally biased region" description="Basic residues" evidence="3">
    <location>
        <begin position="28"/>
        <end position="47"/>
    </location>
</feature>
<feature type="compositionally biased region" description="Low complexity" evidence="3">
    <location>
        <begin position="1051"/>
        <end position="1065"/>
    </location>
</feature>
<feature type="compositionally biased region" description="Low complexity" evidence="3">
    <location>
        <begin position="92"/>
        <end position="105"/>
    </location>
</feature>
<dbReference type="Pfam" id="PF25313">
    <property type="entry name" value="BRWD_AD"/>
    <property type="match status" value="1"/>
</dbReference>
<reference evidence="5" key="2">
    <citation type="submission" date="2017-10" db="EMBL/GenBank/DDBJ databases">
        <title>Ladona fulva Genome sequencing and assembly.</title>
        <authorList>
            <person name="Murali S."/>
            <person name="Richards S."/>
            <person name="Bandaranaike D."/>
            <person name="Bellair M."/>
            <person name="Blankenburg K."/>
            <person name="Chao H."/>
            <person name="Dinh H."/>
            <person name="Doddapaneni H."/>
            <person name="Dugan-Rocha S."/>
            <person name="Elkadiri S."/>
            <person name="Gnanaolivu R."/>
            <person name="Hernandez B."/>
            <person name="Skinner E."/>
            <person name="Javaid M."/>
            <person name="Lee S."/>
            <person name="Li M."/>
            <person name="Ming W."/>
            <person name="Munidasa M."/>
            <person name="Muniz J."/>
            <person name="Nguyen L."/>
            <person name="Hughes D."/>
            <person name="Osuji N."/>
            <person name="Pu L.-L."/>
            <person name="Puazo M."/>
            <person name="Qu C."/>
            <person name="Quiroz J."/>
            <person name="Raj R."/>
            <person name="Weissenberger G."/>
            <person name="Xin Y."/>
            <person name="Zou X."/>
            <person name="Han Y."/>
            <person name="Worley K."/>
            <person name="Muzny D."/>
            <person name="Gibbs R."/>
        </authorList>
    </citation>
    <scope>NUCLEOTIDE SEQUENCE</scope>
    <source>
        <strain evidence="5">Sampled in the wild</strain>
    </source>
</reference>
<dbReference type="GO" id="GO:0006357">
    <property type="term" value="P:regulation of transcription by RNA polymerase II"/>
    <property type="evidence" value="ECO:0007669"/>
    <property type="project" value="TreeGrafter"/>
</dbReference>
<gene>
    <name evidence="5" type="ORF">J437_LFUL013531</name>
</gene>
<accession>A0A8K0KAB8</accession>
<dbReference type="FunFam" id="1.20.920.10:FF:000044">
    <property type="entry name" value="Bromodomain and WD repeat domain-containing 1"/>
    <property type="match status" value="1"/>
</dbReference>
<protein>
    <recommendedName>
        <fullName evidence="4">Bromo domain-containing protein</fullName>
    </recommendedName>
</protein>
<feature type="region of interest" description="Disordered" evidence="3">
    <location>
        <begin position="635"/>
        <end position="668"/>
    </location>
</feature>
<dbReference type="SUPFAM" id="SSF47370">
    <property type="entry name" value="Bromodomain"/>
    <property type="match status" value="2"/>
</dbReference>
<feature type="compositionally biased region" description="Acidic residues" evidence="3">
    <location>
        <begin position="1164"/>
        <end position="1173"/>
    </location>
</feature>
<comment type="caution">
    <text evidence="5">The sequence shown here is derived from an EMBL/GenBank/DDBJ whole genome shotgun (WGS) entry which is preliminary data.</text>
</comment>
<feature type="region of interest" description="Disordered" evidence="3">
    <location>
        <begin position="492"/>
        <end position="514"/>
    </location>
</feature>
<keyword evidence="1 2" id="KW-0103">Bromodomain</keyword>
<feature type="compositionally biased region" description="Basic residues" evidence="3">
    <location>
        <begin position="906"/>
        <end position="916"/>
    </location>
</feature>
<feature type="compositionally biased region" description="Basic residues" evidence="3">
    <location>
        <begin position="1212"/>
        <end position="1222"/>
    </location>
</feature>
<dbReference type="InterPro" id="IPR052060">
    <property type="entry name" value="Bromo_WD_repeat"/>
</dbReference>
<dbReference type="InterPro" id="IPR018359">
    <property type="entry name" value="Bromodomain_CS"/>
</dbReference>
<feature type="compositionally biased region" description="Basic and acidic residues" evidence="3">
    <location>
        <begin position="144"/>
        <end position="153"/>
    </location>
</feature>
<feature type="compositionally biased region" description="Acidic residues" evidence="3">
    <location>
        <begin position="1132"/>
        <end position="1144"/>
    </location>
</feature>
<dbReference type="PANTHER" id="PTHR16266:SF17">
    <property type="entry name" value="BRWD3"/>
    <property type="match status" value="1"/>
</dbReference>
<dbReference type="EMBL" id="KZ308490">
    <property type="protein sequence ID" value="KAG8230489.1"/>
    <property type="molecule type" value="Genomic_DNA"/>
</dbReference>